<keyword evidence="3" id="KW-0489">Methyltransferase</keyword>
<dbReference type="GO" id="GO:0008757">
    <property type="term" value="F:S-adenosylmethionine-dependent methyltransferase activity"/>
    <property type="evidence" value="ECO:0007669"/>
    <property type="project" value="InterPro"/>
</dbReference>
<keyword evidence="3" id="KW-0808">Transferase</keyword>
<dbReference type="CDD" id="cd02440">
    <property type="entry name" value="AdoMet_MTases"/>
    <property type="match status" value="1"/>
</dbReference>
<feature type="domain" description="Methyltransferase type 11" evidence="2">
    <location>
        <begin position="53"/>
        <end position="142"/>
    </location>
</feature>
<dbReference type="AlphaFoldDB" id="A0A2V3XZ12"/>
<dbReference type="InterPro" id="IPR029063">
    <property type="entry name" value="SAM-dependent_MTases_sf"/>
</dbReference>
<evidence type="ECO:0000313" key="3">
    <source>
        <dbReference type="EMBL" id="PXX48951.1"/>
    </source>
</evidence>
<keyword evidence="1" id="KW-0175">Coiled coil</keyword>
<evidence type="ECO:0000313" key="4">
    <source>
        <dbReference type="Proteomes" id="UP000248057"/>
    </source>
</evidence>
<feature type="coiled-coil region" evidence="1">
    <location>
        <begin position="225"/>
        <end position="322"/>
    </location>
</feature>
<dbReference type="Gene3D" id="3.40.50.150">
    <property type="entry name" value="Vaccinia Virus protein VP39"/>
    <property type="match status" value="1"/>
</dbReference>
<dbReference type="RefSeq" id="WP_110325096.1">
    <property type="nucleotide sequence ID" value="NZ_QJKD01000015.1"/>
</dbReference>
<dbReference type="GeneID" id="86063957"/>
<dbReference type="SUPFAM" id="SSF53335">
    <property type="entry name" value="S-adenosyl-L-methionine-dependent methyltransferases"/>
    <property type="match status" value="1"/>
</dbReference>
<dbReference type="EMBL" id="QJKD01000015">
    <property type="protein sequence ID" value="PXX48951.1"/>
    <property type="molecule type" value="Genomic_DNA"/>
</dbReference>
<dbReference type="InterPro" id="IPR013216">
    <property type="entry name" value="Methyltransf_11"/>
</dbReference>
<accession>A0A2V3XZ12</accession>
<dbReference type="Proteomes" id="UP000248057">
    <property type="component" value="Unassembled WGS sequence"/>
</dbReference>
<dbReference type="GO" id="GO:0032259">
    <property type="term" value="P:methylation"/>
    <property type="evidence" value="ECO:0007669"/>
    <property type="project" value="UniProtKB-KW"/>
</dbReference>
<gene>
    <name evidence="3" type="ORF">DFR60_115125</name>
</gene>
<evidence type="ECO:0000259" key="2">
    <source>
        <dbReference type="Pfam" id="PF08241"/>
    </source>
</evidence>
<dbReference type="Pfam" id="PF08241">
    <property type="entry name" value="Methyltransf_11"/>
    <property type="match status" value="1"/>
</dbReference>
<keyword evidence="4" id="KW-1185">Reference proteome</keyword>
<name>A0A2V3XZ12_9FIRM</name>
<protein>
    <submittedName>
        <fullName evidence="3">Methyltransferase family protein</fullName>
    </submittedName>
</protein>
<sequence>MSTIYANEQWWQENGQAWVKEIEKRRNTHPLYGIQEIVLSDYFSHIPKGSKVLEFGAGFGRHAKYLKEIDDLEYFAVDQSPTMKLAYEQYTGSLDNYFLIEPRDRLPFPDNYFNVVFTVSVLIHINPEHIQNILRELQRVAKNVVLHFENKYVEHAQLAYQDHGGCWMHCIPELYDLPVNIYNELSEEQDLYTVQLNPNSDYLFDMSAIEMGRLKVAGSYLKKGLDTFEGEVKWRQERLEKVEEENRTFQEELKRCKECLEKVEEENRINQGEIKRYQELLKVAKNELKSVGSENVLFRISLIQYKDLVNESENRVALLESKEKEFNNYINTLNCELAAIKNCCSFRLLQKLWNNRMLVALWKTVKKISK</sequence>
<reference evidence="3 4" key="1">
    <citation type="submission" date="2018-05" db="EMBL/GenBank/DDBJ databases">
        <title>Genomic Encyclopedia of Type Strains, Phase IV (KMG-IV): sequencing the most valuable type-strain genomes for metagenomic binning, comparative biology and taxonomic classification.</title>
        <authorList>
            <person name="Goeker M."/>
        </authorList>
    </citation>
    <scope>NUCLEOTIDE SEQUENCE [LARGE SCALE GENOMIC DNA]</scope>
    <source>
        <strain evidence="3 4">DSM 24995</strain>
    </source>
</reference>
<comment type="caution">
    <text evidence="3">The sequence shown here is derived from an EMBL/GenBank/DDBJ whole genome shotgun (WGS) entry which is preliminary data.</text>
</comment>
<proteinExistence type="predicted"/>
<evidence type="ECO:0000256" key="1">
    <source>
        <dbReference type="SAM" id="Coils"/>
    </source>
</evidence>
<organism evidence="3 4">
    <name type="scientific">Hungatella effluvii</name>
    <dbReference type="NCBI Taxonomy" id="1096246"/>
    <lineage>
        <taxon>Bacteria</taxon>
        <taxon>Bacillati</taxon>
        <taxon>Bacillota</taxon>
        <taxon>Clostridia</taxon>
        <taxon>Lachnospirales</taxon>
        <taxon>Lachnospiraceae</taxon>
        <taxon>Hungatella</taxon>
    </lineage>
</organism>